<feature type="compositionally biased region" description="Basic and acidic residues" evidence="1">
    <location>
        <begin position="38"/>
        <end position="48"/>
    </location>
</feature>
<dbReference type="HOGENOM" id="CLU_910251_0_0_1"/>
<dbReference type="Proteomes" id="UP000026962">
    <property type="component" value="Chromosome 12"/>
</dbReference>
<dbReference type="EnsemblPlants" id="OPUNC12G08150.1">
    <property type="protein sequence ID" value="OPUNC12G08150.1"/>
    <property type="gene ID" value="OPUNC12G08150"/>
</dbReference>
<reference evidence="2" key="1">
    <citation type="submission" date="2015-04" db="UniProtKB">
        <authorList>
            <consortium name="EnsemblPlants"/>
        </authorList>
    </citation>
    <scope>IDENTIFICATION</scope>
</reference>
<feature type="compositionally biased region" description="Basic and acidic residues" evidence="1">
    <location>
        <begin position="158"/>
        <end position="171"/>
    </location>
</feature>
<feature type="region of interest" description="Disordered" evidence="1">
    <location>
        <begin position="147"/>
        <end position="207"/>
    </location>
</feature>
<feature type="compositionally biased region" description="Basic and acidic residues" evidence="1">
    <location>
        <begin position="59"/>
        <end position="71"/>
    </location>
</feature>
<reference evidence="2" key="2">
    <citation type="submission" date="2018-05" db="EMBL/GenBank/DDBJ databases">
        <title>OpunRS2 (Oryza punctata Reference Sequence Version 2).</title>
        <authorList>
            <person name="Zhang J."/>
            <person name="Kudrna D."/>
            <person name="Lee S."/>
            <person name="Talag J."/>
            <person name="Welchert J."/>
            <person name="Wing R.A."/>
        </authorList>
    </citation>
    <scope>NUCLEOTIDE SEQUENCE [LARGE SCALE GENOMIC DNA]</scope>
</reference>
<feature type="region of interest" description="Disordered" evidence="1">
    <location>
        <begin position="1"/>
        <end position="87"/>
    </location>
</feature>
<name>A0A0E0MLG9_ORYPU</name>
<evidence type="ECO:0000313" key="2">
    <source>
        <dbReference type="EnsemblPlants" id="OPUNC12G08150.1"/>
    </source>
</evidence>
<feature type="compositionally biased region" description="Basic and acidic residues" evidence="1">
    <location>
        <begin position="182"/>
        <end position="196"/>
    </location>
</feature>
<dbReference type="AlphaFoldDB" id="A0A0E0MLG9"/>
<feature type="compositionally biased region" description="Low complexity" evidence="1">
    <location>
        <begin position="103"/>
        <end position="113"/>
    </location>
</feature>
<feature type="region of interest" description="Disordered" evidence="1">
    <location>
        <begin position="101"/>
        <end position="132"/>
    </location>
</feature>
<evidence type="ECO:0000256" key="1">
    <source>
        <dbReference type="SAM" id="MobiDB-lite"/>
    </source>
</evidence>
<evidence type="ECO:0000313" key="3">
    <source>
        <dbReference type="Proteomes" id="UP000026962"/>
    </source>
</evidence>
<accession>A0A0E0MLG9</accession>
<sequence length="306" mass="33544">MVEVDDGGEKGRGKRRERREGRQDPAPNRTIYTKKARRVEQESNHELLLEASQQATHIRMTDRIDETERGRTPPRLASPRLTSQHRSLGVAARLRKNLRDQTAPEAEAASAAARNGKKTSSGEHKQRQRRCWRVEGVERRCRLRHVEGWGSDTGSGARRKDGVAEQARGGREATMAPASTRGGRDDSGGTGARRDGTAAPAQVRGGGGISVEARREGTTAALATVVVVSVLTCRGGDGGGAGSERREVLATVVRNVSACARRQRRWLQQRGDTMCTTRVWRRGGEVGSTELRSMRELLSLMSSSYR</sequence>
<protein>
    <submittedName>
        <fullName evidence="2">Uncharacterized protein</fullName>
    </submittedName>
</protein>
<dbReference type="Gramene" id="OPUNC12G08150.1">
    <property type="protein sequence ID" value="OPUNC12G08150.1"/>
    <property type="gene ID" value="OPUNC12G08150"/>
</dbReference>
<organism evidence="2">
    <name type="scientific">Oryza punctata</name>
    <name type="common">Red rice</name>
    <dbReference type="NCBI Taxonomy" id="4537"/>
    <lineage>
        <taxon>Eukaryota</taxon>
        <taxon>Viridiplantae</taxon>
        <taxon>Streptophyta</taxon>
        <taxon>Embryophyta</taxon>
        <taxon>Tracheophyta</taxon>
        <taxon>Spermatophyta</taxon>
        <taxon>Magnoliopsida</taxon>
        <taxon>Liliopsida</taxon>
        <taxon>Poales</taxon>
        <taxon>Poaceae</taxon>
        <taxon>BOP clade</taxon>
        <taxon>Oryzoideae</taxon>
        <taxon>Oryzeae</taxon>
        <taxon>Oryzinae</taxon>
        <taxon>Oryza</taxon>
    </lineage>
</organism>
<keyword evidence="3" id="KW-1185">Reference proteome</keyword>
<proteinExistence type="predicted"/>